<reference evidence="1" key="2">
    <citation type="journal article" date="2023" name="IMA Fungus">
        <title>Comparative genomic study of the Penicillium genus elucidates a diverse pangenome and 15 lateral gene transfer events.</title>
        <authorList>
            <person name="Petersen C."/>
            <person name="Sorensen T."/>
            <person name="Nielsen M.R."/>
            <person name="Sondergaard T.E."/>
            <person name="Sorensen J.L."/>
            <person name="Fitzpatrick D.A."/>
            <person name="Frisvad J.C."/>
            <person name="Nielsen K.L."/>
        </authorList>
    </citation>
    <scope>NUCLEOTIDE SEQUENCE</scope>
    <source>
        <strain evidence="1">IBT 23319</strain>
    </source>
</reference>
<comment type="caution">
    <text evidence="1">The sequence shown here is derived from an EMBL/GenBank/DDBJ whole genome shotgun (WGS) entry which is preliminary data.</text>
</comment>
<dbReference type="GeneID" id="81381608"/>
<sequence length="268" mass="30479">MHSAETSFLVGLEGTEITTTARPAFQLPTKTWIIIKRLGEVSMFTYQMNTDGGIPPGFSAGRFLYYSKDDSTKEPAFMRVYYQIPIYGTEWSSHNVRASQAVPPIELVELKAFRSFIKHACSAVPQLLGYHEGQQPDDGIVPGGYTTMIVWEKVPGIPLSKEYFWNLDRVQRDGILGNFRRLTRCGVQPFASSFSKLIYDESTGKISKNPGNSRLNANSYIQSHIPGFCMAVPIDSARTWTDRIYLEYGMVKAPHTQHRYDHEEEWEF</sequence>
<dbReference type="Proteomes" id="UP001147733">
    <property type="component" value="Unassembled WGS sequence"/>
</dbReference>
<name>A0A9W9TQB3_PENCI</name>
<evidence type="ECO:0000313" key="1">
    <source>
        <dbReference type="EMBL" id="KAJ5234353.1"/>
    </source>
</evidence>
<dbReference type="OrthoDB" id="5401170at2759"/>
<gene>
    <name evidence="1" type="ORF">N7469_003521</name>
</gene>
<dbReference type="EMBL" id="JAPQKT010000003">
    <property type="protein sequence ID" value="KAJ5234353.1"/>
    <property type="molecule type" value="Genomic_DNA"/>
</dbReference>
<organism evidence="1 2">
    <name type="scientific">Penicillium citrinum</name>
    <dbReference type="NCBI Taxonomy" id="5077"/>
    <lineage>
        <taxon>Eukaryota</taxon>
        <taxon>Fungi</taxon>
        <taxon>Dikarya</taxon>
        <taxon>Ascomycota</taxon>
        <taxon>Pezizomycotina</taxon>
        <taxon>Eurotiomycetes</taxon>
        <taxon>Eurotiomycetidae</taxon>
        <taxon>Eurotiales</taxon>
        <taxon>Aspergillaceae</taxon>
        <taxon>Penicillium</taxon>
    </lineage>
</organism>
<dbReference type="RefSeq" id="XP_056501853.1">
    <property type="nucleotide sequence ID" value="XM_056642441.1"/>
</dbReference>
<dbReference type="AlphaFoldDB" id="A0A9W9TQB3"/>
<accession>A0A9W9TQB3</accession>
<protein>
    <submittedName>
        <fullName evidence="1">Uncharacterized protein</fullName>
    </submittedName>
</protein>
<keyword evidence="2" id="KW-1185">Reference proteome</keyword>
<reference evidence="1" key="1">
    <citation type="submission" date="2022-11" db="EMBL/GenBank/DDBJ databases">
        <authorList>
            <person name="Petersen C."/>
        </authorList>
    </citation>
    <scope>NUCLEOTIDE SEQUENCE</scope>
    <source>
        <strain evidence="1">IBT 23319</strain>
    </source>
</reference>
<evidence type="ECO:0000313" key="2">
    <source>
        <dbReference type="Proteomes" id="UP001147733"/>
    </source>
</evidence>
<proteinExistence type="predicted"/>